<name>A0ABX8V1W0_9BURK</name>
<evidence type="ECO:0000256" key="7">
    <source>
        <dbReference type="ARBA" id="ARBA00023002"/>
    </source>
</evidence>
<evidence type="ECO:0000256" key="1">
    <source>
        <dbReference type="ARBA" id="ARBA00004994"/>
    </source>
</evidence>
<dbReference type="PANTHER" id="PTHR21708">
    <property type="entry name" value="PROBABLE 2-DEHYDROPANTOATE 2-REDUCTASE"/>
    <property type="match status" value="1"/>
</dbReference>
<dbReference type="Gene3D" id="3.40.50.720">
    <property type="entry name" value="NAD(P)-binding Rossmann-like Domain"/>
    <property type="match status" value="1"/>
</dbReference>
<dbReference type="EMBL" id="CP080096">
    <property type="protein sequence ID" value="QYD73043.1"/>
    <property type="molecule type" value="Genomic_DNA"/>
</dbReference>
<accession>A0ABX8V1W0</accession>
<dbReference type="SUPFAM" id="SSF51735">
    <property type="entry name" value="NAD(P)-binding Rossmann-fold domains"/>
    <property type="match status" value="1"/>
</dbReference>
<evidence type="ECO:0000259" key="11">
    <source>
        <dbReference type="Pfam" id="PF02558"/>
    </source>
</evidence>
<evidence type="ECO:0000313" key="14">
    <source>
        <dbReference type="Proteomes" id="UP000826462"/>
    </source>
</evidence>
<organism evidence="13 14">
    <name type="scientific">Paraburkholderia edwinii</name>
    <dbReference type="NCBI Taxonomy" id="2861782"/>
    <lineage>
        <taxon>Bacteria</taxon>
        <taxon>Pseudomonadati</taxon>
        <taxon>Pseudomonadota</taxon>
        <taxon>Betaproteobacteria</taxon>
        <taxon>Burkholderiales</taxon>
        <taxon>Burkholderiaceae</taxon>
        <taxon>Paraburkholderia</taxon>
    </lineage>
</organism>
<dbReference type="NCBIfam" id="TIGR00745">
    <property type="entry name" value="apbA_panE"/>
    <property type="match status" value="1"/>
</dbReference>
<keyword evidence="6 10" id="KW-0521">NADP</keyword>
<evidence type="ECO:0000259" key="12">
    <source>
        <dbReference type="Pfam" id="PF08546"/>
    </source>
</evidence>
<evidence type="ECO:0000256" key="4">
    <source>
        <dbReference type="ARBA" id="ARBA00019465"/>
    </source>
</evidence>
<protein>
    <recommendedName>
        <fullName evidence="4 10">2-dehydropantoate 2-reductase</fullName>
        <ecNumber evidence="3 10">1.1.1.169</ecNumber>
    </recommendedName>
    <alternativeName>
        <fullName evidence="8 10">Ketopantoate reductase</fullName>
    </alternativeName>
</protein>
<dbReference type="SUPFAM" id="SSF48179">
    <property type="entry name" value="6-phosphogluconate dehydrogenase C-terminal domain-like"/>
    <property type="match status" value="1"/>
</dbReference>
<dbReference type="GO" id="GO:0008677">
    <property type="term" value="F:2-dehydropantoate 2-reductase activity"/>
    <property type="evidence" value="ECO:0007669"/>
    <property type="project" value="UniProtKB-EC"/>
</dbReference>
<evidence type="ECO:0000256" key="9">
    <source>
        <dbReference type="ARBA" id="ARBA00048793"/>
    </source>
</evidence>
<dbReference type="Pfam" id="PF02558">
    <property type="entry name" value="ApbA"/>
    <property type="match status" value="1"/>
</dbReference>
<dbReference type="InterPro" id="IPR013328">
    <property type="entry name" value="6PGD_dom2"/>
</dbReference>
<dbReference type="PANTHER" id="PTHR21708:SF26">
    <property type="entry name" value="2-DEHYDROPANTOATE 2-REDUCTASE"/>
    <property type="match status" value="1"/>
</dbReference>
<dbReference type="Proteomes" id="UP000826462">
    <property type="component" value="Chromosome 2"/>
</dbReference>
<comment type="similarity">
    <text evidence="2 10">Belongs to the ketopantoate reductase family.</text>
</comment>
<dbReference type="RefSeq" id="WP_219802584.1">
    <property type="nucleotide sequence ID" value="NZ_CP080096.1"/>
</dbReference>
<evidence type="ECO:0000256" key="2">
    <source>
        <dbReference type="ARBA" id="ARBA00007870"/>
    </source>
</evidence>
<evidence type="ECO:0000256" key="10">
    <source>
        <dbReference type="RuleBase" id="RU362068"/>
    </source>
</evidence>
<evidence type="ECO:0000256" key="8">
    <source>
        <dbReference type="ARBA" id="ARBA00032024"/>
    </source>
</evidence>
<dbReference type="Gene3D" id="1.10.1040.10">
    <property type="entry name" value="N-(1-d-carboxylethyl)-l-norvaline Dehydrogenase, domain 2"/>
    <property type="match status" value="1"/>
</dbReference>
<keyword evidence="14" id="KW-1185">Reference proteome</keyword>
<proteinExistence type="inferred from homology"/>
<comment type="function">
    <text evidence="10">Catalyzes the NADPH-dependent reduction of ketopantoate into pantoic acid.</text>
</comment>
<feature type="domain" description="Ketopantoate reductase N-terminal" evidence="11">
    <location>
        <begin position="8"/>
        <end position="157"/>
    </location>
</feature>
<gene>
    <name evidence="13" type="ORF">KZJ38_25560</name>
</gene>
<dbReference type="InterPro" id="IPR008927">
    <property type="entry name" value="6-PGluconate_DH-like_C_sf"/>
</dbReference>
<dbReference type="InterPro" id="IPR013752">
    <property type="entry name" value="KPA_reductase"/>
</dbReference>
<dbReference type="InterPro" id="IPR036291">
    <property type="entry name" value="NAD(P)-bd_dom_sf"/>
</dbReference>
<dbReference type="NCBIfam" id="NF004887">
    <property type="entry name" value="PRK06249.1"/>
    <property type="match status" value="1"/>
</dbReference>
<dbReference type="EC" id="1.1.1.169" evidence="3 10"/>
<evidence type="ECO:0000256" key="5">
    <source>
        <dbReference type="ARBA" id="ARBA00022655"/>
    </source>
</evidence>
<dbReference type="InterPro" id="IPR003710">
    <property type="entry name" value="ApbA"/>
</dbReference>
<evidence type="ECO:0000313" key="13">
    <source>
        <dbReference type="EMBL" id="QYD73043.1"/>
    </source>
</evidence>
<feature type="domain" description="Ketopantoate reductase C-terminal" evidence="12">
    <location>
        <begin position="189"/>
        <end position="310"/>
    </location>
</feature>
<dbReference type="InterPro" id="IPR013332">
    <property type="entry name" value="KPR_N"/>
</dbReference>
<dbReference type="Pfam" id="PF08546">
    <property type="entry name" value="ApbA_C"/>
    <property type="match status" value="1"/>
</dbReference>
<dbReference type="InterPro" id="IPR051402">
    <property type="entry name" value="KPR-Related"/>
</dbReference>
<evidence type="ECO:0000256" key="3">
    <source>
        <dbReference type="ARBA" id="ARBA00013014"/>
    </source>
</evidence>
<keyword evidence="5 10" id="KW-0566">Pantothenate biosynthesis</keyword>
<evidence type="ECO:0000256" key="6">
    <source>
        <dbReference type="ARBA" id="ARBA00022857"/>
    </source>
</evidence>
<comment type="pathway">
    <text evidence="1 10">Cofactor biosynthesis; (R)-pantothenate biosynthesis; (R)-pantoate from 3-methyl-2-oxobutanoate: step 2/2.</text>
</comment>
<sequence length="318" mass="34672">MTQSSPRIGIIGSGAIGGYFGYHLARAGFDVHFLLRSEYEAITRDGLVLRGKRFADAKPISVKTYRSIDDMPQCDWLLLGAKATSNAELAPILARAAAPGAKVICLQNGLGVEDTLRTMLPPSLHLIGGLCWLAVYREAPGVVRHIALNDLHLGYHSGPQDDRASPQQMLEEGVAMFNASGIKAISIADLTEARWRKLVWNVPFNGVAALLEAGTSLLTGNPDSRKLVLTLMHEVLQGARACGYPFPEDMPQQLIDMTRSFDDYLPSMYFDRVLHRPMELDAMYGAPIDTARAAGCSLPAIDMMHRLLRVVDASAVTV</sequence>
<comment type="catalytic activity">
    <reaction evidence="9 10">
        <text>(R)-pantoate + NADP(+) = 2-dehydropantoate + NADPH + H(+)</text>
        <dbReference type="Rhea" id="RHEA:16233"/>
        <dbReference type="ChEBI" id="CHEBI:11561"/>
        <dbReference type="ChEBI" id="CHEBI:15378"/>
        <dbReference type="ChEBI" id="CHEBI:15980"/>
        <dbReference type="ChEBI" id="CHEBI:57783"/>
        <dbReference type="ChEBI" id="CHEBI:58349"/>
        <dbReference type="EC" id="1.1.1.169"/>
    </reaction>
</comment>
<keyword evidence="7 10" id="KW-0560">Oxidoreductase</keyword>
<reference evidence="13 14" key="1">
    <citation type="submission" date="2021-07" db="EMBL/GenBank/DDBJ databases">
        <title>Paraburkholderia edwinii protects Aspergillus sp. from phenazines by acting as a toxin sponge.</title>
        <authorList>
            <person name="Dahlstrom K.M."/>
            <person name="Newman D.K."/>
        </authorList>
    </citation>
    <scope>NUCLEOTIDE SEQUENCE [LARGE SCALE GENOMIC DNA]</scope>
    <source>
        <strain evidence="13 14">Pe01</strain>
    </source>
</reference>